<dbReference type="EMBL" id="RZIJ01000005">
    <property type="protein sequence ID" value="RUQ73665.1"/>
    <property type="molecule type" value="Genomic_DNA"/>
</dbReference>
<evidence type="ECO:0000313" key="3">
    <source>
        <dbReference type="Proteomes" id="UP000280346"/>
    </source>
</evidence>
<accession>A0A433JB24</accession>
<feature type="region of interest" description="Disordered" evidence="1">
    <location>
        <begin position="50"/>
        <end position="79"/>
    </location>
</feature>
<feature type="compositionally biased region" description="Basic and acidic residues" evidence="1">
    <location>
        <begin position="489"/>
        <end position="505"/>
    </location>
</feature>
<feature type="region of interest" description="Disordered" evidence="1">
    <location>
        <begin position="302"/>
        <end position="582"/>
    </location>
</feature>
<reference evidence="2 3" key="1">
    <citation type="submission" date="2018-12" db="EMBL/GenBank/DDBJ databases">
        <authorList>
            <person name="Yang Y."/>
        </authorList>
    </citation>
    <scope>NUCLEOTIDE SEQUENCE [LARGE SCALE GENOMIC DNA]</scope>
    <source>
        <strain evidence="2 3">GSF71</strain>
    </source>
</reference>
<dbReference type="AlphaFoldDB" id="A0A433JB24"/>
<dbReference type="OrthoDB" id="7306016at2"/>
<feature type="compositionally biased region" description="Basic and acidic residues" evidence="1">
    <location>
        <begin position="113"/>
        <end position="138"/>
    </location>
</feature>
<feature type="region of interest" description="Disordered" evidence="1">
    <location>
        <begin position="98"/>
        <end position="288"/>
    </location>
</feature>
<feature type="compositionally biased region" description="Acidic residues" evidence="1">
    <location>
        <begin position="362"/>
        <end position="383"/>
    </location>
</feature>
<feature type="compositionally biased region" description="Low complexity" evidence="1">
    <location>
        <begin position="180"/>
        <end position="189"/>
    </location>
</feature>
<sequence>MLFLRDIDVDVQLRCCSCGHGGALPRALLVRRFGPNYPVLSIAPHYRCSRCDSRDTESRPAPREDVHRDRVTEAPAEPSFDASLAALQGLLASVRGPDKAEEAYRPPPLWSRSNDEVGDKPIGKRPVNDRWDGGKLDDDKPDDDGPDDDEPGLDRTGLDDFPPLPAFKPFVAPEPRPSVTSWADAGAADSDADDDELADTGWDEPDMEPERPAAPAWTPPPVTAKSFRPLEDLAADGPADTDASPLWEPVSLADMAARQEGGAAIADEEDEDQDEDQDEDLLKNDAPLDETLAAMRRFFADADLAGDDEPPAPPVRSAANDTRAAGFAQALDDPKDREEDDEPEDDPAETPVFSYRALVRDDFDEDSTEDDQPEDHDDAEPADADILAFTIRDPEKPAPPPPRLGRAASATPSPADEDVGFDKTLAALRSMIEDAATEPKVVPVRRKTRPAAVPPPEAMDTPEAAVPPLPRVDDPDARTPAKAAKPRRSSQEREIEEAMKALRDLVEDDTPPPQPVLPTRSGGKAKPGPVIRDEVAEEFPPAEPVTPPVGKKRTEADSDTSPLSKTIAALRGMLELDGRRKR</sequence>
<comment type="caution">
    <text evidence="2">The sequence shown here is derived from an EMBL/GenBank/DDBJ whole genome shotgun (WGS) entry which is preliminary data.</text>
</comment>
<gene>
    <name evidence="2" type="ORF">EJ913_08355</name>
</gene>
<dbReference type="RefSeq" id="WP_126996687.1">
    <property type="nucleotide sequence ID" value="NZ_JBNPXW010000004.1"/>
</dbReference>
<feature type="compositionally biased region" description="Acidic residues" evidence="1">
    <location>
        <begin position="338"/>
        <end position="348"/>
    </location>
</feature>
<feature type="compositionally biased region" description="Acidic residues" evidence="1">
    <location>
        <begin position="266"/>
        <end position="279"/>
    </location>
</feature>
<feature type="compositionally biased region" description="Acidic residues" evidence="1">
    <location>
        <begin position="139"/>
        <end position="151"/>
    </location>
</feature>
<proteinExistence type="predicted"/>
<organism evidence="2 3">
    <name type="scientific">Azospirillum doebereinerae</name>
    <dbReference type="NCBI Taxonomy" id="92933"/>
    <lineage>
        <taxon>Bacteria</taxon>
        <taxon>Pseudomonadati</taxon>
        <taxon>Pseudomonadota</taxon>
        <taxon>Alphaproteobacteria</taxon>
        <taxon>Rhodospirillales</taxon>
        <taxon>Azospirillaceae</taxon>
        <taxon>Azospirillum</taxon>
    </lineage>
</organism>
<evidence type="ECO:0000256" key="1">
    <source>
        <dbReference type="SAM" id="MobiDB-lite"/>
    </source>
</evidence>
<feature type="compositionally biased region" description="Basic and acidic residues" evidence="1">
    <location>
        <begin position="50"/>
        <end position="72"/>
    </location>
</feature>
<evidence type="ECO:0000313" key="2">
    <source>
        <dbReference type="EMBL" id="RUQ73665.1"/>
    </source>
</evidence>
<keyword evidence="3" id="KW-1185">Reference proteome</keyword>
<name>A0A433JB24_9PROT</name>
<feature type="compositionally biased region" description="Pro residues" evidence="1">
    <location>
        <begin position="162"/>
        <end position="176"/>
    </location>
</feature>
<protein>
    <submittedName>
        <fullName evidence="2">Uncharacterized protein</fullName>
    </submittedName>
</protein>
<dbReference type="Proteomes" id="UP000280346">
    <property type="component" value="Unassembled WGS sequence"/>
</dbReference>
<feature type="compositionally biased region" description="Acidic residues" evidence="1">
    <location>
        <begin position="190"/>
        <end position="207"/>
    </location>
</feature>